<organism evidence="2 3">
    <name type="scientific">Dorcoceras hygrometricum</name>
    <dbReference type="NCBI Taxonomy" id="472368"/>
    <lineage>
        <taxon>Eukaryota</taxon>
        <taxon>Viridiplantae</taxon>
        <taxon>Streptophyta</taxon>
        <taxon>Embryophyta</taxon>
        <taxon>Tracheophyta</taxon>
        <taxon>Spermatophyta</taxon>
        <taxon>Magnoliopsida</taxon>
        <taxon>eudicotyledons</taxon>
        <taxon>Gunneridae</taxon>
        <taxon>Pentapetalae</taxon>
        <taxon>asterids</taxon>
        <taxon>lamiids</taxon>
        <taxon>Lamiales</taxon>
        <taxon>Gesneriaceae</taxon>
        <taxon>Didymocarpoideae</taxon>
        <taxon>Trichosporeae</taxon>
        <taxon>Loxocarpinae</taxon>
        <taxon>Dorcoceras</taxon>
    </lineage>
</organism>
<feature type="region of interest" description="Disordered" evidence="1">
    <location>
        <begin position="49"/>
        <end position="80"/>
    </location>
</feature>
<accession>A0A2Z7CN84</accession>
<reference evidence="2 3" key="1">
    <citation type="journal article" date="2015" name="Proc. Natl. Acad. Sci. U.S.A.">
        <title>The resurrection genome of Boea hygrometrica: A blueprint for survival of dehydration.</title>
        <authorList>
            <person name="Xiao L."/>
            <person name="Yang G."/>
            <person name="Zhang L."/>
            <person name="Yang X."/>
            <person name="Zhao S."/>
            <person name="Ji Z."/>
            <person name="Zhou Q."/>
            <person name="Hu M."/>
            <person name="Wang Y."/>
            <person name="Chen M."/>
            <person name="Xu Y."/>
            <person name="Jin H."/>
            <person name="Xiao X."/>
            <person name="Hu G."/>
            <person name="Bao F."/>
            <person name="Hu Y."/>
            <person name="Wan P."/>
            <person name="Li L."/>
            <person name="Deng X."/>
            <person name="Kuang T."/>
            <person name="Xiang C."/>
            <person name="Zhu J.K."/>
            <person name="Oliver M.J."/>
            <person name="He Y."/>
        </authorList>
    </citation>
    <scope>NUCLEOTIDE SEQUENCE [LARGE SCALE GENOMIC DNA]</scope>
    <source>
        <strain evidence="3">cv. XS01</strain>
    </source>
</reference>
<evidence type="ECO:0000313" key="2">
    <source>
        <dbReference type="EMBL" id="KZV48551.1"/>
    </source>
</evidence>
<evidence type="ECO:0000313" key="3">
    <source>
        <dbReference type="Proteomes" id="UP000250235"/>
    </source>
</evidence>
<feature type="compositionally biased region" description="Basic residues" evidence="1">
    <location>
        <begin position="62"/>
        <end position="74"/>
    </location>
</feature>
<dbReference type="EMBL" id="KQ993849">
    <property type="protein sequence ID" value="KZV48551.1"/>
    <property type="molecule type" value="Genomic_DNA"/>
</dbReference>
<gene>
    <name evidence="2" type="ORF">F511_35338</name>
</gene>
<dbReference type="Proteomes" id="UP000250235">
    <property type="component" value="Unassembled WGS sequence"/>
</dbReference>
<name>A0A2Z7CN84_9LAMI</name>
<proteinExistence type="predicted"/>
<protein>
    <submittedName>
        <fullName evidence="2">Uncharacterized protein</fullName>
    </submittedName>
</protein>
<keyword evidence="3" id="KW-1185">Reference proteome</keyword>
<sequence length="80" mass="9160">MYIHGPMHFSSARSRTGSSDCPINSKPKASTRLKIILSPTYTWPSIKESPLKKHLKDSAQHRQNRLKNPLKYRPKSTNLT</sequence>
<feature type="compositionally biased region" description="Polar residues" evidence="1">
    <location>
        <begin position="11"/>
        <end position="22"/>
    </location>
</feature>
<evidence type="ECO:0000256" key="1">
    <source>
        <dbReference type="SAM" id="MobiDB-lite"/>
    </source>
</evidence>
<feature type="region of interest" description="Disordered" evidence="1">
    <location>
        <begin position="1"/>
        <end position="29"/>
    </location>
</feature>
<dbReference type="AlphaFoldDB" id="A0A2Z7CN84"/>